<accession>A0A2H1K188</accession>
<dbReference type="EMBL" id="NRGX01000001">
    <property type="protein sequence ID" value="PCC19423.1"/>
    <property type="molecule type" value="Genomic_DNA"/>
</dbReference>
<reference evidence="9" key="2">
    <citation type="submission" date="2017-03" db="EMBL/GenBank/DDBJ databases">
        <authorList>
            <person name="Monnet C."/>
        </authorList>
    </citation>
    <scope>NUCLEOTIDE SEQUENCE [LARGE SCALE GENOMIC DNA]</scope>
    <source>
        <strain evidence="9">CNRZ 920</strain>
    </source>
</reference>
<feature type="compositionally biased region" description="Basic and acidic residues" evidence="1">
    <location>
        <begin position="1"/>
        <end position="15"/>
    </location>
</feature>
<dbReference type="RefSeq" id="WP_009885276.1">
    <property type="nucleotide sequence ID" value="NZ_AAGP01000054.1"/>
</dbReference>
<evidence type="ECO:0000313" key="6">
    <source>
        <dbReference type="EMBL" id="TGD37730.1"/>
    </source>
</evidence>
<dbReference type="EMBL" id="FXZG01000017">
    <property type="protein sequence ID" value="SMX93473.1"/>
    <property type="molecule type" value="Genomic_DNA"/>
</dbReference>
<reference evidence="2 10" key="4">
    <citation type="submission" date="2017-12" db="EMBL/GenBank/DDBJ databases">
        <authorList>
            <person name="Levesque S."/>
        </authorList>
    </citation>
    <scope>NUCLEOTIDE SEQUENCE [LARGE SCALE GENOMIC DNA]</scope>
    <source>
        <strain evidence="2 10">SMQ-1420</strain>
    </source>
</reference>
<dbReference type="Proteomes" id="UP000297736">
    <property type="component" value="Unassembled WGS sequence"/>
</dbReference>
<evidence type="ECO:0000313" key="11">
    <source>
        <dbReference type="Proteomes" id="UP000297736"/>
    </source>
</evidence>
<reference evidence="2 10" key="6">
    <citation type="submission" date="2019-01" db="EMBL/GenBank/DDBJ databases">
        <title>Comparative genomic analysis of Brevibacterium aurantiacum sheds light on its evolution and its adaptation to smear-ripened cheeses.</title>
        <authorList>
            <person name="Moineau S."/>
        </authorList>
    </citation>
    <scope>NUCLEOTIDE SEQUENCE [LARGE SCALE GENOMIC DNA]</scope>
    <source>
        <strain evidence="2 10">SMQ-1420</strain>
    </source>
</reference>
<protein>
    <submittedName>
        <fullName evidence="3">Uncharacterized protein</fullName>
    </submittedName>
</protein>
<evidence type="ECO:0000313" key="9">
    <source>
        <dbReference type="Proteomes" id="UP000234289"/>
    </source>
</evidence>
<dbReference type="EMBL" id="NRGP01000003">
    <property type="protein sequence ID" value="PCC48060.1"/>
    <property type="molecule type" value="Genomic_DNA"/>
</dbReference>
<reference evidence="7 8" key="1">
    <citation type="journal article" date="2017" name="Elife">
        <title>Extensive horizontal gene transfer in cheese-associated bacteria.</title>
        <authorList>
            <person name="Bonham K.S."/>
            <person name="Wolfe B.E."/>
            <person name="Dutton R.J."/>
        </authorList>
    </citation>
    <scope>NUCLEOTIDE SEQUENCE [LARGE SCALE GENOMIC DNA]</scope>
    <source>
        <strain evidence="4 7">947_7</strain>
        <strain evidence="3 8">JB5</strain>
    </source>
</reference>
<dbReference type="Proteomes" id="UP000234289">
    <property type="component" value="Unassembled WGS sequence"/>
</dbReference>
<name>A0A2A3X6U7_BREAU</name>
<accession>A0A2A3X6U7</accession>
<evidence type="ECO:0000313" key="2">
    <source>
        <dbReference type="EMBL" id="AZT96767.1"/>
    </source>
</evidence>
<evidence type="ECO:0000313" key="5">
    <source>
        <dbReference type="EMBL" id="SMX93473.1"/>
    </source>
</evidence>
<evidence type="ECO:0000313" key="7">
    <source>
        <dbReference type="Proteomes" id="UP000217564"/>
    </source>
</evidence>
<proteinExistence type="predicted"/>
<evidence type="ECO:0000313" key="4">
    <source>
        <dbReference type="EMBL" id="PCC48060.1"/>
    </source>
</evidence>
<evidence type="ECO:0000313" key="10">
    <source>
        <dbReference type="Proteomes" id="UP000282731"/>
    </source>
</evidence>
<reference evidence="5" key="3">
    <citation type="submission" date="2017-03" db="EMBL/GenBank/DDBJ databases">
        <authorList>
            <person name="Afonso C.L."/>
            <person name="Miller P.J."/>
            <person name="Scott M.A."/>
            <person name="Spackman E."/>
            <person name="Goraichik I."/>
            <person name="Dimitrov K.M."/>
            <person name="Suarez D.L."/>
            <person name="Swayne D.E."/>
        </authorList>
    </citation>
    <scope>NUCLEOTIDE SEQUENCE [LARGE SCALE GENOMIC DNA]</scope>
    <source>
        <strain evidence="5">CNRZ 920</strain>
    </source>
</reference>
<organism evidence="3 8">
    <name type="scientific">Brevibacterium aurantiacum</name>
    <dbReference type="NCBI Taxonomy" id="273384"/>
    <lineage>
        <taxon>Bacteria</taxon>
        <taxon>Bacillati</taxon>
        <taxon>Actinomycetota</taxon>
        <taxon>Actinomycetes</taxon>
        <taxon>Micrococcales</taxon>
        <taxon>Brevibacteriaceae</taxon>
        <taxon>Brevibacterium</taxon>
    </lineage>
</organism>
<feature type="region of interest" description="Disordered" evidence="1">
    <location>
        <begin position="1"/>
        <end position="29"/>
    </location>
</feature>
<dbReference type="Proteomes" id="UP000217564">
    <property type="component" value="Unassembled WGS sequence"/>
</dbReference>
<gene>
    <name evidence="5" type="ORF">BAUR920_02698</name>
    <name evidence="4" type="ORF">CIK64_02180</name>
    <name evidence="3" type="ORF">CIK79_14675</name>
    <name evidence="2" type="ORF">CXR27_06920</name>
    <name evidence="6" type="ORF">EB834_14260</name>
</gene>
<dbReference type="AlphaFoldDB" id="A0A2A3X6U7"/>
<dbReference type="Proteomes" id="UP000282731">
    <property type="component" value="Chromosome"/>
</dbReference>
<sequence length="224" mass="23760">MREQPGPGADRREEPSDQTTGAAQPAGVTEPALRLTPHITDAEALAVFARKLPGAQAEVRQVIHPFWWTVLSARTRGIFGRSRKKSLSSGAAGAGAGSGPGVGQRMNVLVNAYSGKGFIADFEPIGTPVDAAVWDAALEASDQAGPRPSLFEVSRTARSLVRTKVLKTVKLGMGITLDEAAPPRGILKPNWIVTGANEKFAATILVDGLDSSHYIVRVEKLEQD</sequence>
<dbReference type="EMBL" id="RHFF01000014">
    <property type="protein sequence ID" value="TGD37730.1"/>
    <property type="molecule type" value="Genomic_DNA"/>
</dbReference>
<dbReference type="Proteomes" id="UP000218377">
    <property type="component" value="Unassembled WGS sequence"/>
</dbReference>
<evidence type="ECO:0000313" key="3">
    <source>
        <dbReference type="EMBL" id="PCC19423.1"/>
    </source>
</evidence>
<evidence type="ECO:0000313" key="8">
    <source>
        <dbReference type="Proteomes" id="UP000218377"/>
    </source>
</evidence>
<dbReference type="EMBL" id="CP025334">
    <property type="protein sequence ID" value="AZT96767.1"/>
    <property type="molecule type" value="Genomic_DNA"/>
</dbReference>
<evidence type="ECO:0000256" key="1">
    <source>
        <dbReference type="SAM" id="MobiDB-lite"/>
    </source>
</evidence>
<reference evidence="6 11" key="5">
    <citation type="submission" date="2018-10" db="EMBL/GenBank/DDBJ databases">
        <title>Brevibacterium genomes from Austrain hard cheese rinds.</title>
        <authorList>
            <person name="Anast J.M."/>
            <person name="Dzieciol M."/>
            <person name="Schultz D.L."/>
            <person name="Mann E."/>
            <person name="Wagner M."/>
            <person name="Schmitz-Esser S."/>
        </authorList>
    </citation>
    <scope>NUCLEOTIDE SEQUENCE [LARGE SCALE GENOMIC DNA]</scope>
    <source>
        <strain evidence="6 11">L261</strain>
    </source>
</reference>